<dbReference type="EMBL" id="BSXT01003084">
    <property type="protein sequence ID" value="GMF52392.1"/>
    <property type="molecule type" value="Genomic_DNA"/>
</dbReference>
<dbReference type="AlphaFoldDB" id="A0A9W7D0M2"/>
<sequence length="306" mass="33937">MKRGKVARSKPRCQTTHYRICRIARIRAGNQTKAAAVAAFSRDIDFGHFWRQLRAAGWVYKRPKGIETKRKYVCPDGAMVLVGEEAVVAYVCDSGLLEEEHESLDEAPEDEATAIEEEEMTGEVPSRDCETPTVNEASAAEEEEVTGELLTRGCETLVGMVRRRSSVADRYLHPIIPAYNERFIWPPISGSTGSVVELSMSAVSWAFGLLTTELKNAATNRPILSEASGEESDLQPDSAPVITTYRVLCPRLQVKEDVNFVPDVENISEYESFCSGESNGDVDVDNDDDDVSSRYDPDLDATTRCR</sequence>
<dbReference type="OrthoDB" id="126926at2759"/>
<feature type="compositionally biased region" description="Acidic residues" evidence="1">
    <location>
        <begin position="280"/>
        <end position="290"/>
    </location>
</feature>
<proteinExistence type="predicted"/>
<reference evidence="2" key="1">
    <citation type="submission" date="2023-04" db="EMBL/GenBank/DDBJ databases">
        <title>Phytophthora fragariaefolia NBRC 109709.</title>
        <authorList>
            <person name="Ichikawa N."/>
            <person name="Sato H."/>
            <person name="Tonouchi N."/>
        </authorList>
    </citation>
    <scope>NUCLEOTIDE SEQUENCE</scope>
    <source>
        <strain evidence="2">NBRC 109709</strain>
    </source>
</reference>
<comment type="caution">
    <text evidence="2">The sequence shown here is derived from an EMBL/GenBank/DDBJ whole genome shotgun (WGS) entry which is preliminary data.</text>
</comment>
<accession>A0A9W7D0M2</accession>
<evidence type="ECO:0000256" key="1">
    <source>
        <dbReference type="SAM" id="MobiDB-lite"/>
    </source>
</evidence>
<organism evidence="2 3">
    <name type="scientific">Phytophthora fragariaefolia</name>
    <dbReference type="NCBI Taxonomy" id="1490495"/>
    <lineage>
        <taxon>Eukaryota</taxon>
        <taxon>Sar</taxon>
        <taxon>Stramenopiles</taxon>
        <taxon>Oomycota</taxon>
        <taxon>Peronosporomycetes</taxon>
        <taxon>Peronosporales</taxon>
        <taxon>Peronosporaceae</taxon>
        <taxon>Phytophthora</taxon>
    </lineage>
</organism>
<name>A0A9W7D0M2_9STRA</name>
<dbReference type="Proteomes" id="UP001165121">
    <property type="component" value="Unassembled WGS sequence"/>
</dbReference>
<feature type="compositionally biased region" description="Basic and acidic residues" evidence="1">
    <location>
        <begin position="291"/>
        <end position="306"/>
    </location>
</feature>
<evidence type="ECO:0000313" key="2">
    <source>
        <dbReference type="EMBL" id="GMF52392.1"/>
    </source>
</evidence>
<protein>
    <submittedName>
        <fullName evidence="2">Unnamed protein product</fullName>
    </submittedName>
</protein>
<keyword evidence="3" id="KW-1185">Reference proteome</keyword>
<evidence type="ECO:0000313" key="3">
    <source>
        <dbReference type="Proteomes" id="UP001165121"/>
    </source>
</evidence>
<gene>
    <name evidence="2" type="ORF">Pfra01_002143500</name>
</gene>
<feature type="region of interest" description="Disordered" evidence="1">
    <location>
        <begin position="272"/>
        <end position="306"/>
    </location>
</feature>